<organism evidence="1">
    <name type="scientific">Siphoviridae sp. ct5qs5</name>
    <dbReference type="NCBI Taxonomy" id="2825339"/>
    <lineage>
        <taxon>Viruses</taxon>
        <taxon>Duplodnaviria</taxon>
        <taxon>Heunggongvirae</taxon>
        <taxon>Uroviricota</taxon>
        <taxon>Caudoviricetes</taxon>
    </lineage>
</organism>
<dbReference type="EMBL" id="BK015603">
    <property type="protein sequence ID" value="DAE15346.1"/>
    <property type="molecule type" value="Genomic_DNA"/>
</dbReference>
<proteinExistence type="predicted"/>
<sequence length="77" mass="8972">MRYDKALWDILKEIDDIEDPTFEFLASCFSYCLAKGGLTDKQAKIIDKYIDKYRYLWSESNKNELKLIEGGKNAAIN</sequence>
<name>A0A8S5Q8U2_9CAUD</name>
<reference evidence="1" key="1">
    <citation type="journal article" date="2021" name="Proc. Natl. Acad. Sci. U.S.A.">
        <title>A Catalog of Tens of Thousands of Viruses from Human Metagenomes Reveals Hidden Associations with Chronic Diseases.</title>
        <authorList>
            <person name="Tisza M.J."/>
            <person name="Buck C.B."/>
        </authorList>
    </citation>
    <scope>NUCLEOTIDE SEQUENCE</scope>
    <source>
        <strain evidence="1">Ct5qs5</strain>
    </source>
</reference>
<accession>A0A8S5Q8U2</accession>
<protein>
    <submittedName>
        <fullName evidence="1">MA3 domain</fullName>
    </submittedName>
</protein>
<evidence type="ECO:0000313" key="1">
    <source>
        <dbReference type="EMBL" id="DAE15346.1"/>
    </source>
</evidence>